<dbReference type="Gene3D" id="3.30.70.270">
    <property type="match status" value="1"/>
</dbReference>
<evidence type="ECO:0000259" key="1">
    <source>
        <dbReference type="PROSITE" id="PS50112"/>
    </source>
</evidence>
<dbReference type="NCBIfam" id="TIGR00254">
    <property type="entry name" value="GGDEF"/>
    <property type="match status" value="1"/>
</dbReference>
<comment type="caution">
    <text evidence="3">The sequence shown here is derived from an EMBL/GenBank/DDBJ whole genome shotgun (WGS) entry which is preliminary data.</text>
</comment>
<dbReference type="NCBIfam" id="TIGR00229">
    <property type="entry name" value="sensory_box"/>
    <property type="match status" value="1"/>
</dbReference>
<dbReference type="AlphaFoldDB" id="A0A0M1N1X9"/>
<dbReference type="InterPro" id="IPR000014">
    <property type="entry name" value="PAS"/>
</dbReference>
<dbReference type="SMART" id="SM00267">
    <property type="entry name" value="GGDEF"/>
    <property type="match status" value="1"/>
</dbReference>
<protein>
    <submittedName>
        <fullName evidence="3">Chemotaxis protein CheY</fullName>
    </submittedName>
</protein>
<dbReference type="PROSITE" id="PS50112">
    <property type="entry name" value="PAS"/>
    <property type="match status" value="1"/>
</dbReference>
<dbReference type="InterPro" id="IPR035965">
    <property type="entry name" value="PAS-like_dom_sf"/>
</dbReference>
<dbReference type="InterPro" id="IPR043128">
    <property type="entry name" value="Rev_trsase/Diguanyl_cyclase"/>
</dbReference>
<dbReference type="SUPFAM" id="SSF55073">
    <property type="entry name" value="Nucleotide cyclase"/>
    <property type="match status" value="1"/>
</dbReference>
<dbReference type="EMBL" id="LIUT01000008">
    <property type="protein sequence ID" value="KOR76035.1"/>
    <property type="molecule type" value="Genomic_DNA"/>
</dbReference>
<dbReference type="GO" id="GO:1902201">
    <property type="term" value="P:negative regulation of bacterial-type flagellum-dependent cell motility"/>
    <property type="evidence" value="ECO:0007669"/>
    <property type="project" value="TreeGrafter"/>
</dbReference>
<dbReference type="PANTHER" id="PTHR45138">
    <property type="entry name" value="REGULATORY COMPONENTS OF SENSORY TRANSDUCTION SYSTEM"/>
    <property type="match status" value="1"/>
</dbReference>
<dbReference type="GO" id="GO:0052621">
    <property type="term" value="F:diguanylate cyclase activity"/>
    <property type="evidence" value="ECO:0007669"/>
    <property type="project" value="TreeGrafter"/>
</dbReference>
<name>A0A0M1N1X9_9BACL</name>
<dbReference type="InterPro" id="IPR050469">
    <property type="entry name" value="Diguanylate_Cyclase"/>
</dbReference>
<dbReference type="SUPFAM" id="SSF55785">
    <property type="entry name" value="PYP-like sensor domain (PAS domain)"/>
    <property type="match status" value="1"/>
</dbReference>
<dbReference type="OrthoDB" id="9759607at2"/>
<dbReference type="Pfam" id="PF13426">
    <property type="entry name" value="PAS_9"/>
    <property type="match status" value="1"/>
</dbReference>
<dbReference type="InterPro" id="IPR029787">
    <property type="entry name" value="Nucleotide_cyclase"/>
</dbReference>
<dbReference type="CDD" id="cd01949">
    <property type="entry name" value="GGDEF"/>
    <property type="match status" value="1"/>
</dbReference>
<evidence type="ECO:0000259" key="2">
    <source>
        <dbReference type="PROSITE" id="PS50887"/>
    </source>
</evidence>
<dbReference type="Gene3D" id="3.30.450.20">
    <property type="entry name" value="PAS domain"/>
    <property type="match status" value="1"/>
</dbReference>
<evidence type="ECO:0000313" key="4">
    <source>
        <dbReference type="Proteomes" id="UP000036932"/>
    </source>
</evidence>
<feature type="domain" description="GGDEF" evidence="2">
    <location>
        <begin position="195"/>
        <end position="325"/>
    </location>
</feature>
<dbReference type="GO" id="GO:0005886">
    <property type="term" value="C:plasma membrane"/>
    <property type="evidence" value="ECO:0007669"/>
    <property type="project" value="TreeGrafter"/>
</dbReference>
<proteinExistence type="predicted"/>
<dbReference type="PROSITE" id="PS50887">
    <property type="entry name" value="GGDEF"/>
    <property type="match status" value="1"/>
</dbReference>
<reference evidence="4" key="1">
    <citation type="submission" date="2015-08" db="EMBL/GenBank/DDBJ databases">
        <title>Genome sequencing project for genomic taxonomy and phylogenomics of Bacillus-like bacteria.</title>
        <authorList>
            <person name="Liu B."/>
            <person name="Wang J."/>
            <person name="Zhu Y."/>
            <person name="Liu G."/>
            <person name="Chen Q."/>
            <person name="Chen Z."/>
            <person name="Lan J."/>
            <person name="Che J."/>
            <person name="Ge C."/>
            <person name="Shi H."/>
            <person name="Pan Z."/>
            <person name="Liu X."/>
        </authorList>
    </citation>
    <scope>NUCLEOTIDE SEQUENCE [LARGE SCALE GENOMIC DNA]</scope>
    <source>
        <strain evidence="4">FJAT-22460</strain>
    </source>
</reference>
<dbReference type="PANTHER" id="PTHR45138:SF9">
    <property type="entry name" value="DIGUANYLATE CYCLASE DGCM-RELATED"/>
    <property type="match status" value="1"/>
</dbReference>
<dbReference type="Pfam" id="PF00990">
    <property type="entry name" value="GGDEF"/>
    <property type="match status" value="1"/>
</dbReference>
<feature type="domain" description="PAS" evidence="1">
    <location>
        <begin position="1"/>
        <end position="42"/>
    </location>
</feature>
<dbReference type="InterPro" id="IPR000160">
    <property type="entry name" value="GGDEF_dom"/>
</dbReference>
<dbReference type="CDD" id="cd00130">
    <property type="entry name" value="PAS"/>
    <property type="match status" value="1"/>
</dbReference>
<dbReference type="Proteomes" id="UP000036932">
    <property type="component" value="Unassembled WGS sequence"/>
</dbReference>
<dbReference type="GO" id="GO:0043709">
    <property type="term" value="P:cell adhesion involved in single-species biofilm formation"/>
    <property type="evidence" value="ECO:0007669"/>
    <property type="project" value="TreeGrafter"/>
</dbReference>
<evidence type="ECO:0000313" key="3">
    <source>
        <dbReference type="EMBL" id="KOR76035.1"/>
    </source>
</evidence>
<keyword evidence="4" id="KW-1185">Reference proteome</keyword>
<gene>
    <name evidence="3" type="ORF">AM231_25660</name>
</gene>
<dbReference type="RefSeq" id="WP_054405199.1">
    <property type="nucleotide sequence ID" value="NZ_LIUT01000008.1"/>
</dbReference>
<dbReference type="FunFam" id="3.30.70.270:FF:000001">
    <property type="entry name" value="Diguanylate cyclase domain protein"/>
    <property type="match status" value="1"/>
</dbReference>
<organism evidence="3 4">
    <name type="scientific">Paenibacillus solani</name>
    <dbReference type="NCBI Taxonomy" id="1705565"/>
    <lineage>
        <taxon>Bacteria</taxon>
        <taxon>Bacillati</taxon>
        <taxon>Bacillota</taxon>
        <taxon>Bacilli</taxon>
        <taxon>Bacillales</taxon>
        <taxon>Paenibacillaceae</taxon>
        <taxon>Paenibacillus</taxon>
    </lineage>
</organism>
<dbReference type="PATRIC" id="fig|1705565.3.peg.1321"/>
<accession>A0A0M1N1X9</accession>
<sequence>MDVRLNYAPCGYVSITHEGIVADVNQTFLDMMGYRQEDVVQKHFETLMSTANKLMFHSYFYPYINLDGHVEELLIRLKNSRGESVPFILNGRKSEREGREWLDCVLVQVGKRIDYEMELRLANKQIEKAYWEKDQALAELQHIYAEIERKQTELMEINTVLLELSNTDKLTGLKNRRFFQEKLEEELKLYSQTGIPFSLFMLDIDHFKRVNDTWGHAYGDEVLFDVASVLQTHAREGDIVARYGGEEFVMLLSRTKASEAKVCADRIRRAVSDFSWKEDGVTISIGIMTATDALEDNEATLLEQADQALYASKENGRNRVTHYEDLKLQGSPHS</sequence>